<feature type="compositionally biased region" description="Low complexity" evidence="10">
    <location>
        <begin position="474"/>
        <end position="492"/>
    </location>
</feature>
<feature type="domain" description="PH" evidence="11">
    <location>
        <begin position="329"/>
        <end position="424"/>
    </location>
</feature>
<evidence type="ECO:0000313" key="13">
    <source>
        <dbReference type="Proteomes" id="UP000738359"/>
    </source>
</evidence>
<dbReference type="GO" id="GO:0005829">
    <property type="term" value="C:cytosol"/>
    <property type="evidence" value="ECO:0007669"/>
    <property type="project" value="TreeGrafter"/>
</dbReference>
<dbReference type="GO" id="GO:0097038">
    <property type="term" value="C:perinuclear endoplasmic reticulum"/>
    <property type="evidence" value="ECO:0007669"/>
    <property type="project" value="TreeGrafter"/>
</dbReference>
<evidence type="ECO:0000256" key="9">
    <source>
        <dbReference type="RuleBase" id="RU003844"/>
    </source>
</evidence>
<dbReference type="SUPFAM" id="SSF144000">
    <property type="entry name" value="Oxysterol-binding protein-like"/>
    <property type="match status" value="1"/>
</dbReference>
<comment type="similarity">
    <text evidence="1 9">Belongs to the OSBP family.</text>
</comment>
<feature type="region of interest" description="Disordered" evidence="10">
    <location>
        <begin position="609"/>
        <end position="630"/>
    </location>
</feature>
<dbReference type="Gene3D" id="2.30.29.30">
    <property type="entry name" value="Pleckstrin-homology domain (PH domain)/Phosphotyrosine-binding domain (PTB)"/>
    <property type="match status" value="1"/>
</dbReference>
<dbReference type="FunFam" id="2.30.29.30:FF:000061">
    <property type="entry name" value="Oxysterol binding protein 1"/>
    <property type="match status" value="1"/>
</dbReference>
<dbReference type="InterPro" id="IPR002110">
    <property type="entry name" value="Ankyrin_rpt"/>
</dbReference>
<dbReference type="GO" id="GO:0005886">
    <property type="term" value="C:plasma membrane"/>
    <property type="evidence" value="ECO:0007669"/>
    <property type="project" value="TreeGrafter"/>
</dbReference>
<dbReference type="InterPro" id="IPR000648">
    <property type="entry name" value="Oxysterol-bd"/>
</dbReference>
<dbReference type="GO" id="GO:0034727">
    <property type="term" value="P:piecemeal microautophagy of the nucleus"/>
    <property type="evidence" value="ECO:0007669"/>
    <property type="project" value="TreeGrafter"/>
</dbReference>
<dbReference type="Gene3D" id="1.25.40.20">
    <property type="entry name" value="Ankyrin repeat-containing domain"/>
    <property type="match status" value="2"/>
</dbReference>
<dbReference type="SMART" id="SM00248">
    <property type="entry name" value="ANK"/>
    <property type="match status" value="3"/>
</dbReference>
<evidence type="ECO:0000256" key="5">
    <source>
        <dbReference type="ARBA" id="ARBA00023043"/>
    </source>
</evidence>
<feature type="compositionally biased region" description="Low complexity" evidence="10">
    <location>
        <begin position="30"/>
        <end position="47"/>
    </location>
</feature>
<dbReference type="PANTHER" id="PTHR10972">
    <property type="entry name" value="OXYSTEROL-BINDING PROTEIN-RELATED"/>
    <property type="match status" value="1"/>
</dbReference>
<evidence type="ECO:0000256" key="4">
    <source>
        <dbReference type="ARBA" id="ARBA00022737"/>
    </source>
</evidence>
<dbReference type="GO" id="GO:0032934">
    <property type="term" value="F:sterol binding"/>
    <property type="evidence" value="ECO:0007669"/>
    <property type="project" value="TreeGrafter"/>
</dbReference>
<gene>
    <name evidence="12" type="ORF">BGZ70_001198</name>
</gene>
<name>A0A9P6IWA3_MORAP</name>
<dbReference type="InterPro" id="IPR001849">
    <property type="entry name" value="PH_domain"/>
</dbReference>
<keyword evidence="13" id="KW-1185">Reference proteome</keyword>
<dbReference type="GO" id="GO:0030011">
    <property type="term" value="P:maintenance of cell polarity"/>
    <property type="evidence" value="ECO:0007669"/>
    <property type="project" value="TreeGrafter"/>
</dbReference>
<dbReference type="InterPro" id="IPR036770">
    <property type="entry name" value="Ankyrin_rpt-contain_sf"/>
</dbReference>
<dbReference type="PROSITE" id="PS50003">
    <property type="entry name" value="PH_DOMAIN"/>
    <property type="match status" value="1"/>
</dbReference>
<dbReference type="GO" id="GO:0120009">
    <property type="term" value="P:intermembrane lipid transfer"/>
    <property type="evidence" value="ECO:0007669"/>
    <property type="project" value="UniProtKB-ARBA"/>
</dbReference>
<dbReference type="Pfam" id="PF01237">
    <property type="entry name" value="Oxysterol_BP"/>
    <property type="match status" value="1"/>
</dbReference>
<feature type="region of interest" description="Disordered" evidence="10">
    <location>
        <begin position="1157"/>
        <end position="1205"/>
    </location>
</feature>
<keyword evidence="3" id="KW-0597">Phosphoprotein</keyword>
<dbReference type="OrthoDB" id="1854502at2759"/>
<evidence type="ECO:0000256" key="7">
    <source>
        <dbReference type="ARBA" id="ARBA00023121"/>
    </source>
</evidence>
<keyword evidence="6" id="KW-0445">Lipid transport</keyword>
<dbReference type="FunFam" id="2.40.160.120:FF:000001">
    <property type="entry name" value="Oxysterol-binding protein"/>
    <property type="match status" value="1"/>
</dbReference>
<keyword evidence="4" id="KW-0677">Repeat</keyword>
<dbReference type="GO" id="GO:0006887">
    <property type="term" value="P:exocytosis"/>
    <property type="evidence" value="ECO:0007669"/>
    <property type="project" value="TreeGrafter"/>
</dbReference>
<accession>A0A9P6IWA3</accession>
<evidence type="ECO:0000256" key="8">
    <source>
        <dbReference type="PROSITE-ProRule" id="PRU00023"/>
    </source>
</evidence>
<keyword evidence="2" id="KW-0813">Transport</keyword>
<dbReference type="Proteomes" id="UP000738359">
    <property type="component" value="Unassembled WGS sequence"/>
</dbReference>
<dbReference type="SUPFAM" id="SSF50729">
    <property type="entry name" value="PH domain-like"/>
    <property type="match status" value="1"/>
</dbReference>
<proteinExistence type="inferred from homology"/>
<organism evidence="12 13">
    <name type="scientific">Mortierella alpina</name>
    <name type="common">Oleaginous fungus</name>
    <name type="synonym">Mortierella renispora</name>
    <dbReference type="NCBI Taxonomy" id="64518"/>
    <lineage>
        <taxon>Eukaryota</taxon>
        <taxon>Fungi</taxon>
        <taxon>Fungi incertae sedis</taxon>
        <taxon>Mucoromycota</taxon>
        <taxon>Mortierellomycotina</taxon>
        <taxon>Mortierellomycetes</taxon>
        <taxon>Mortierellales</taxon>
        <taxon>Mortierellaceae</taxon>
        <taxon>Mortierella</taxon>
    </lineage>
</organism>
<dbReference type="InterPro" id="IPR011993">
    <property type="entry name" value="PH-like_dom_sf"/>
</dbReference>
<dbReference type="PROSITE" id="PS50088">
    <property type="entry name" value="ANK_REPEAT"/>
    <property type="match status" value="2"/>
</dbReference>
<feature type="compositionally biased region" description="Polar residues" evidence="10">
    <location>
        <begin position="1"/>
        <end position="23"/>
    </location>
</feature>
<feature type="repeat" description="ANK" evidence="8">
    <location>
        <begin position="259"/>
        <end position="291"/>
    </location>
</feature>
<feature type="repeat" description="ANK" evidence="8">
    <location>
        <begin position="142"/>
        <end position="166"/>
    </location>
</feature>
<evidence type="ECO:0000256" key="2">
    <source>
        <dbReference type="ARBA" id="ARBA00022448"/>
    </source>
</evidence>
<evidence type="ECO:0000256" key="1">
    <source>
        <dbReference type="ARBA" id="ARBA00008842"/>
    </source>
</evidence>
<reference evidence="12" key="1">
    <citation type="journal article" date="2020" name="Fungal Divers.">
        <title>Resolving the Mortierellaceae phylogeny through synthesis of multi-gene phylogenetics and phylogenomics.</title>
        <authorList>
            <person name="Vandepol N."/>
            <person name="Liber J."/>
            <person name="Desiro A."/>
            <person name="Na H."/>
            <person name="Kennedy M."/>
            <person name="Barry K."/>
            <person name="Grigoriev I.V."/>
            <person name="Miller A.N."/>
            <person name="O'Donnell K."/>
            <person name="Stajich J.E."/>
            <person name="Bonito G."/>
        </authorList>
    </citation>
    <scope>NUCLEOTIDE SEQUENCE</scope>
    <source>
        <strain evidence="12">CK1249</strain>
    </source>
</reference>
<sequence>MSTVPSVLRSQPQKSRSEQSLGQGSRPHHVAIPSSSSVASVSNLAAQSTPDDPMKMLKILEALQRGDLNALSVLLKTYKGTASLTVPGTPGGSIASTQSFEGVAQGSQSTPVHLAVQCAQYPVIEYVVNNTPQVDLNARDNHGSTALHIASSMGRLDVVKLLLSKNDVNDGVLDYKGKSALDVALTPEIRVVLKGMCTLLRHVPVFEKLGGAHRTEYLTNATALMHQYALSGDLTSLIGLFDHPRASFVLNISHQDTDTGSTILHAASRRKDMAMVQWCLDQGIDTLLRDKKGKTAADVTKDAKIKNLLRDSRSQGSVVPLIPTTPGQPPRLEGTLFKWTNYASGYKARWFVLEDGILSYFHNQEDAGNACRGSINLRIAKVWIDSTDKQRFDIIGKGSIRYHLKAGHANEAKRWILALTQSKQWIEDASGSDRHSLVDPRQSLSMSATDVARLKGSDSVLSRGRSTVKDGANSMFRSSQRSRSSSLSPEGSQLEQNILPHSDSFVTTNNYLQTQAQMQTELSENLIRLQRAAEVPEDSEMMKLTLAIHEASLGLKDSIQKVHGMTVDREEYWKRILDQESQKRELWEESLKVLSEEQLEMQRVLKRAEETNRKMKKSRSLRSKASTPTLTAHAAMGTSAAISQERAHAPAITTEATDAVVATQQELLENEKEDVFDEDDSSIDSDAESGDEFFDAVGDDEIVEFDGDVAIPQGEALSESIGSAPVSDNGGSTADATAGVVAKAGEPYIAPSFKGYPKQIRDRLPTKQTSLRPDVSLWAILKNSIGKDLSKITLPVYFNEPTSMLQRMAEDAEYIDLLDKAVRQRGATERILFIAAFAMSNYSSTIGRVAKPFNPLLGETYEYCREDKQFRYISEQVSHHPPISACYCDSPNYNFYAEVDVKSKFWGKSFEVMPKGTSHVELKVPKAFAEGSQELLTDPEDETKFVEHYSWRKVTTCVQNLIVGTPWIDNYGDMIITNHQSGETCKLTFKARGWRGKDAYEIRGFALDAKGKEVWEVAGRWNERLVARRAGKGNGEDLGSDAVAAGAVHVSADDHGEIGRSGSLGSALHEKSRPPGGSYAGSLSPKQVLLLWKRDPVPSTPTPFNLTPFAMTLNDCPEELKKHLCPTDSRLRPDQRAMENGEFDVANTEKQRLEEKQRAKRRLQPASKEHQPRWFKRNSTDDGWDFVGRDMPGQPKGSGMAQDGRTGYWAERARCGATADRPEQLKWDVEDDDIF</sequence>
<comment type="caution">
    <text evidence="12">The sequence shown here is derived from an EMBL/GenBank/DDBJ whole genome shotgun (WGS) entry which is preliminary data.</text>
</comment>
<dbReference type="GO" id="GO:0005635">
    <property type="term" value="C:nuclear envelope"/>
    <property type="evidence" value="ECO:0007669"/>
    <property type="project" value="TreeGrafter"/>
</dbReference>
<dbReference type="PROSITE" id="PS01013">
    <property type="entry name" value="OSBP"/>
    <property type="match status" value="1"/>
</dbReference>
<dbReference type="SUPFAM" id="SSF48403">
    <property type="entry name" value="Ankyrin repeat"/>
    <property type="match status" value="1"/>
</dbReference>
<dbReference type="InterPro" id="IPR018494">
    <property type="entry name" value="Oxysterol-bd_CS"/>
</dbReference>
<feature type="region of interest" description="Disordered" evidence="10">
    <location>
        <begin position="1054"/>
        <end position="1081"/>
    </location>
</feature>
<dbReference type="PROSITE" id="PS50297">
    <property type="entry name" value="ANK_REP_REGION"/>
    <property type="match status" value="1"/>
</dbReference>
<feature type="region of interest" description="Disordered" evidence="10">
    <location>
        <begin position="462"/>
        <end position="495"/>
    </location>
</feature>
<protein>
    <recommendedName>
        <fullName evidence="11">PH domain-containing protein</fullName>
    </recommendedName>
</protein>
<keyword evidence="7" id="KW-0446">Lipid-binding</keyword>
<feature type="region of interest" description="Disordered" evidence="10">
    <location>
        <begin position="1"/>
        <end position="47"/>
    </location>
</feature>
<dbReference type="Pfam" id="PF12796">
    <property type="entry name" value="Ank_2"/>
    <property type="match status" value="1"/>
</dbReference>
<dbReference type="Gene3D" id="3.30.70.3490">
    <property type="match status" value="1"/>
</dbReference>
<dbReference type="Pfam" id="PF00169">
    <property type="entry name" value="PH"/>
    <property type="match status" value="1"/>
</dbReference>
<keyword evidence="5 8" id="KW-0040">ANK repeat</keyword>
<evidence type="ECO:0000313" key="12">
    <source>
        <dbReference type="EMBL" id="KAF9950873.1"/>
    </source>
</evidence>
<dbReference type="GO" id="GO:0006897">
    <property type="term" value="P:endocytosis"/>
    <property type="evidence" value="ECO:0007669"/>
    <property type="project" value="TreeGrafter"/>
</dbReference>
<dbReference type="Pfam" id="PF00023">
    <property type="entry name" value="Ank"/>
    <property type="match status" value="1"/>
</dbReference>
<evidence type="ECO:0000256" key="6">
    <source>
        <dbReference type="ARBA" id="ARBA00023055"/>
    </source>
</evidence>
<evidence type="ECO:0000256" key="10">
    <source>
        <dbReference type="SAM" id="MobiDB-lite"/>
    </source>
</evidence>
<dbReference type="PANTHER" id="PTHR10972:SF205">
    <property type="entry name" value="OXYSTEROL-BINDING PROTEIN 1"/>
    <property type="match status" value="1"/>
</dbReference>
<dbReference type="AlphaFoldDB" id="A0A9P6IWA3"/>
<feature type="region of interest" description="Disordered" evidence="10">
    <location>
        <begin position="1131"/>
        <end position="1150"/>
    </location>
</feature>
<dbReference type="Gene3D" id="2.40.160.120">
    <property type="match status" value="1"/>
</dbReference>
<dbReference type="SMART" id="SM00233">
    <property type="entry name" value="PH"/>
    <property type="match status" value="1"/>
</dbReference>
<dbReference type="EMBL" id="JAAAHY010001256">
    <property type="protein sequence ID" value="KAF9950873.1"/>
    <property type="molecule type" value="Genomic_DNA"/>
</dbReference>
<evidence type="ECO:0000256" key="3">
    <source>
        <dbReference type="ARBA" id="ARBA00022553"/>
    </source>
</evidence>
<dbReference type="InterPro" id="IPR037239">
    <property type="entry name" value="OSBP_sf"/>
</dbReference>
<evidence type="ECO:0000259" key="11">
    <source>
        <dbReference type="PROSITE" id="PS50003"/>
    </source>
</evidence>